<name>A0ABZ2YQW3_9BACT</name>
<dbReference type="Proteomes" id="UP001485459">
    <property type="component" value="Chromosome"/>
</dbReference>
<gene>
    <name evidence="1" type="ORF">WJU16_01150</name>
</gene>
<accession>A0ABZ2YQW3</accession>
<keyword evidence="2" id="KW-1185">Reference proteome</keyword>
<evidence type="ECO:0000313" key="1">
    <source>
        <dbReference type="EMBL" id="WZN41645.1"/>
    </source>
</evidence>
<sequence>MKGFSPWYHFDGRPETGALWHRKTGNIEYEAHVSDDSLWLKISVRNQTVLALRSGYFPGNGFKLLHTDAGGDSFRMQAECSVGRYHIHISLPDPSVPIIRCTTKLTPKTALRIPFWPRDLMVCRPSLTNEPFKGKLYVQQEGIRTGWLFGGIESTDPCAFLYLQNLTALNDYASYTRKSLGGTVGGAWPELGFGLPPAPDDPLPVDTEITINDAFLMMQENKPEDENDMAALFLQMLGRLYLQLPLPATSYKPWDNVLQGTLRDLQVNPGCWYRSGGQSYLNAYLCDYDTAPEIMVQLAVLLPLMEYEKWTEGPKLKIVETIQQNLHAFYDEKIESIGRWLPSASHKLDRSEEQKHPRTMDSWYLHHPLVNLARMVMQGVEEVKEMLVHSVEYAIKVAHHFNYEWPVFYHVDTLEVLKAETEPGKGGEHDVAGIYAHLMLLMYEISGEERYLEEAAAAGRSLENKGFSLFYQANVTAFGAKALLRLYLIKKEKVFLKTSLTALATIIRNTSLWDCDYGHGKQYPTFFMLFPLKDAPYAAVYEEIEVLSAMHDYLKMAKEAKLPEHITLLLSEFIRFMIHRCAFYFPPMVRKEMLVETPKTGEIETDTWIPIEDLQDGWNQSGTVGQEVYGAGVPFGIVSRHYKVLKKWNCSVFIDYPTEDAVKSLENGVEIAVTGHPAMFCRMRLLPHENASLPACRVAIGGTEIKGKKQDDGSKEFSIPGKCVIALYFD</sequence>
<evidence type="ECO:0000313" key="2">
    <source>
        <dbReference type="Proteomes" id="UP001485459"/>
    </source>
</evidence>
<dbReference type="EMBL" id="CP149822">
    <property type="protein sequence ID" value="WZN41645.1"/>
    <property type="molecule type" value="Genomic_DNA"/>
</dbReference>
<protein>
    <submittedName>
        <fullName evidence="1">Uncharacterized protein</fullName>
    </submittedName>
</protein>
<dbReference type="RefSeq" id="WP_341836494.1">
    <property type="nucleotide sequence ID" value="NZ_CP149822.1"/>
</dbReference>
<reference evidence="2" key="1">
    <citation type="submission" date="2024-03" db="EMBL/GenBank/DDBJ databases">
        <title>Chitinophaga horti sp. nov., isolated from garden soil.</title>
        <authorList>
            <person name="Lee D.S."/>
            <person name="Han D.M."/>
            <person name="Baek J.H."/>
            <person name="Choi D.G."/>
            <person name="Jeon J.H."/>
            <person name="Jeon C.O."/>
        </authorList>
    </citation>
    <scope>NUCLEOTIDE SEQUENCE [LARGE SCALE GENOMIC DNA]</scope>
    <source>
        <strain evidence="2">GPA1</strain>
    </source>
</reference>
<proteinExistence type="predicted"/>
<organism evidence="1 2">
    <name type="scientific">Chitinophaga pollutisoli</name>
    <dbReference type="NCBI Taxonomy" id="3133966"/>
    <lineage>
        <taxon>Bacteria</taxon>
        <taxon>Pseudomonadati</taxon>
        <taxon>Bacteroidota</taxon>
        <taxon>Chitinophagia</taxon>
        <taxon>Chitinophagales</taxon>
        <taxon>Chitinophagaceae</taxon>
        <taxon>Chitinophaga</taxon>
    </lineage>
</organism>